<dbReference type="Pfam" id="PF03370">
    <property type="entry name" value="CBM_21"/>
    <property type="match status" value="1"/>
</dbReference>
<dbReference type="EMBL" id="JAAOIC020000019">
    <property type="protein sequence ID" value="KAG8041008.1"/>
    <property type="molecule type" value="Genomic_DNA"/>
</dbReference>
<name>A0A8J5QTY6_9HYME</name>
<feature type="region of interest" description="Disordered" evidence="1">
    <location>
        <begin position="457"/>
        <end position="524"/>
    </location>
</feature>
<gene>
    <name evidence="3" type="ORF">G9C98_001996</name>
</gene>
<feature type="compositionally biased region" description="Basic and acidic residues" evidence="1">
    <location>
        <begin position="254"/>
        <end position="273"/>
    </location>
</feature>
<feature type="compositionally biased region" description="Polar residues" evidence="1">
    <location>
        <begin position="274"/>
        <end position="284"/>
    </location>
</feature>
<dbReference type="InterPro" id="IPR050782">
    <property type="entry name" value="PP1_regulatory_subunit_3"/>
</dbReference>
<reference evidence="3" key="1">
    <citation type="submission" date="2020-03" db="EMBL/GenBank/DDBJ databases">
        <authorList>
            <person name="Chebbi M.A."/>
            <person name="Drezen J.M."/>
        </authorList>
    </citation>
    <scope>NUCLEOTIDE SEQUENCE</scope>
    <source>
        <tissue evidence="3">Whole body</tissue>
    </source>
</reference>
<reference evidence="3" key="2">
    <citation type="submission" date="2021-04" db="EMBL/GenBank/DDBJ databases">
        <title>Genome-wide patterns of bracovirus chromosomal integration into multiple host tissues during parasitism.</title>
        <authorList>
            <person name="Chebbi M.A.C."/>
        </authorList>
    </citation>
    <scope>NUCLEOTIDE SEQUENCE</scope>
    <source>
        <tissue evidence="3">Whole body</tissue>
    </source>
</reference>
<keyword evidence="4" id="KW-1185">Reference proteome</keyword>
<feature type="compositionally biased region" description="Polar residues" evidence="1">
    <location>
        <begin position="107"/>
        <end position="123"/>
    </location>
</feature>
<sequence length="761" mass="84659">MLSHSYTSERNRTHDTSLSEAPISFTSSAHEMGSTDSPEDNHCAGGSSCGLVSSLFPTICRGRAEAFARRLHRRLTSLNGTDTDINYDEDDDDDKEEEYNEDGACINKNSKTSTAGNPGVNQRQPRHTPESDLYYDVELDLENDDTELSSPDQELSAVELASLLVNHSDILQGNHNLPSNSGQLGKKNNFIHCNLEPGYGFLSPLNGTPSDDCNSEIYFDPVCSDTDKTRSDSFHDPINSSESDVCRVFNDKTGSDSHKLSGRRREDFDKLQKTQDTSESSLSVNGNFKQLNKLNSSLAVKNSSEESLDAASSLDTTSPSHESLWSTFDESETVSLKNDSLSNSLPAQTVSKSHSDSEIIPRVHLPTLNIESATSSDEVDFVHKSNHKEDKIKSPLLVSHVAASYNDLSAASTGDSSTDTSSNDLPSAFVVDFLIDHNTLSATNNFKSENSENIEDGLRIEEISPSNDNNVKKGMNNFERRENNEDKEDEDSDEEEDEEEEKESQPQRIRRCSSLKTGKTPPGTPYRKKIVRFADVLGLDLADVRTFLDEIPKVPHSAFSDLIYDDIFQKDSSPVSFDGSPPNFSRLSLDALNSVPRTQSIGSKPCGVLVPLFQQPGGLINFLDIIRERQVCLENVIVQNPVSTCIQGTVRVRNLDYHKSVHIRYSLDSWKSYSDLQALYLQNSCDGFSDKFSFQLYCRPLKIGEKLELAVRFQCKGVQYWDNNSGLNYCFQCLPTSQASNYIPITSSQTSDINDWSMNFY</sequence>
<feature type="domain" description="CBM21" evidence="2">
    <location>
        <begin position="623"/>
        <end position="732"/>
    </location>
</feature>
<protein>
    <recommendedName>
        <fullName evidence="2">CBM21 domain-containing protein</fullName>
    </recommendedName>
</protein>
<accession>A0A8J5QTY6</accession>
<evidence type="ECO:0000256" key="1">
    <source>
        <dbReference type="SAM" id="MobiDB-lite"/>
    </source>
</evidence>
<dbReference type="Proteomes" id="UP000729913">
    <property type="component" value="Unassembled WGS sequence"/>
</dbReference>
<organism evidence="3 4">
    <name type="scientific">Cotesia typhae</name>
    <dbReference type="NCBI Taxonomy" id="2053667"/>
    <lineage>
        <taxon>Eukaryota</taxon>
        <taxon>Metazoa</taxon>
        <taxon>Ecdysozoa</taxon>
        <taxon>Arthropoda</taxon>
        <taxon>Hexapoda</taxon>
        <taxon>Insecta</taxon>
        <taxon>Pterygota</taxon>
        <taxon>Neoptera</taxon>
        <taxon>Endopterygota</taxon>
        <taxon>Hymenoptera</taxon>
        <taxon>Apocrita</taxon>
        <taxon>Ichneumonoidea</taxon>
        <taxon>Braconidae</taxon>
        <taxon>Microgastrinae</taxon>
        <taxon>Cotesia</taxon>
    </lineage>
</organism>
<feature type="compositionally biased region" description="Acidic residues" evidence="1">
    <location>
        <begin position="85"/>
        <end position="101"/>
    </location>
</feature>
<dbReference type="InterPro" id="IPR005036">
    <property type="entry name" value="CBM21_dom"/>
</dbReference>
<dbReference type="PANTHER" id="PTHR12307:SF36">
    <property type="entry name" value="GLYCOGEN-BINDING SUBUNIT 76A"/>
    <property type="match status" value="1"/>
</dbReference>
<dbReference type="PANTHER" id="PTHR12307">
    <property type="entry name" value="PROTEIN PHOSPHATASE 1 REGULATORY SUBUNIT"/>
    <property type="match status" value="1"/>
</dbReference>
<feature type="compositionally biased region" description="Basic and acidic residues" evidence="1">
    <location>
        <begin position="7"/>
        <end position="17"/>
    </location>
</feature>
<evidence type="ECO:0000259" key="2">
    <source>
        <dbReference type="PROSITE" id="PS51159"/>
    </source>
</evidence>
<evidence type="ECO:0000313" key="3">
    <source>
        <dbReference type="EMBL" id="KAG8041008.1"/>
    </source>
</evidence>
<feature type="region of interest" description="Disordered" evidence="1">
    <location>
        <begin position="79"/>
        <end position="130"/>
    </location>
</feature>
<dbReference type="GO" id="GO:0005979">
    <property type="term" value="P:regulation of glycogen biosynthetic process"/>
    <property type="evidence" value="ECO:0007669"/>
    <property type="project" value="TreeGrafter"/>
</dbReference>
<proteinExistence type="predicted"/>
<feature type="compositionally biased region" description="Acidic residues" evidence="1">
    <location>
        <begin position="485"/>
        <end position="502"/>
    </location>
</feature>
<dbReference type="GO" id="GO:0000164">
    <property type="term" value="C:protein phosphatase type 1 complex"/>
    <property type="evidence" value="ECO:0007669"/>
    <property type="project" value="TreeGrafter"/>
</dbReference>
<feature type="region of interest" description="Disordered" evidence="1">
    <location>
        <begin position="1"/>
        <end position="22"/>
    </location>
</feature>
<dbReference type="PROSITE" id="PS51159">
    <property type="entry name" value="CBM21"/>
    <property type="match status" value="1"/>
</dbReference>
<feature type="region of interest" description="Disordered" evidence="1">
    <location>
        <begin position="254"/>
        <end position="284"/>
    </location>
</feature>
<dbReference type="OrthoDB" id="8942186at2759"/>
<evidence type="ECO:0000313" key="4">
    <source>
        <dbReference type="Proteomes" id="UP000729913"/>
    </source>
</evidence>
<dbReference type="GO" id="GO:2001069">
    <property type="term" value="F:glycogen binding"/>
    <property type="evidence" value="ECO:0007669"/>
    <property type="project" value="TreeGrafter"/>
</dbReference>
<dbReference type="AlphaFoldDB" id="A0A8J5QTY6"/>
<dbReference type="GO" id="GO:0008157">
    <property type="term" value="F:protein phosphatase 1 binding"/>
    <property type="evidence" value="ECO:0007669"/>
    <property type="project" value="TreeGrafter"/>
</dbReference>
<comment type="caution">
    <text evidence="3">The sequence shown here is derived from an EMBL/GenBank/DDBJ whole genome shotgun (WGS) entry which is preliminary data.</text>
</comment>